<sequence length="236" mass="25796">MVPRAPTTTTTSGSRWSSCPRCAFTLKLEPRRRPRPTTASASLAKSSPKSRERFAHRVAVGPEGAELASSLNADDDAVRLGLEISVVVLVGGLWYNAVDSVRTVIGTAVSEQKSEVALASKLRETELRLLSGDYGDEEAAEEARRDARRMRALLMKMEREAEKGERIKIERGFDAKPLTFATYFSKSFRSLLVNRQANLKDGKAPALQSAVTLGLLLCFAWQLSGLIGLAMDPART</sequence>
<evidence type="ECO:0000313" key="2">
    <source>
        <dbReference type="EMBL" id="CAE0192642.1"/>
    </source>
</evidence>
<evidence type="ECO:0000256" key="1">
    <source>
        <dbReference type="SAM" id="MobiDB-lite"/>
    </source>
</evidence>
<accession>A0A7S3CF73</accession>
<proteinExistence type="predicted"/>
<organism evidence="2">
    <name type="scientific">Chloropicon roscoffensis</name>
    <dbReference type="NCBI Taxonomy" id="1461544"/>
    <lineage>
        <taxon>Eukaryota</taxon>
        <taxon>Viridiplantae</taxon>
        <taxon>Chlorophyta</taxon>
        <taxon>Chloropicophyceae</taxon>
        <taxon>Chloropicales</taxon>
        <taxon>Chloropicaceae</taxon>
        <taxon>Chloropicon</taxon>
    </lineage>
</organism>
<feature type="compositionally biased region" description="Low complexity" evidence="1">
    <location>
        <begin position="36"/>
        <end position="47"/>
    </location>
</feature>
<reference evidence="3 4" key="2">
    <citation type="submission" date="2024-03" db="EMBL/GenBank/DDBJ databases">
        <title>Complete genome sequence of the green alga Chloropicon roscoffensis RCC1871.</title>
        <authorList>
            <person name="Lemieux C."/>
            <person name="Pombert J.-F."/>
            <person name="Otis C."/>
            <person name="Turmel M."/>
        </authorList>
    </citation>
    <scope>NUCLEOTIDE SEQUENCE [LARGE SCALE GENOMIC DNA]</scope>
    <source>
        <strain evidence="3 4">RCC1871</strain>
    </source>
</reference>
<evidence type="ECO:0000313" key="4">
    <source>
        <dbReference type="Proteomes" id="UP001472866"/>
    </source>
</evidence>
<dbReference type="AlphaFoldDB" id="A0A7S3CF73"/>
<dbReference type="EMBL" id="HBHZ01007407">
    <property type="protein sequence ID" value="CAE0192642.1"/>
    <property type="molecule type" value="Transcribed_RNA"/>
</dbReference>
<gene>
    <name evidence="2" type="ORF">CROS1456_LOCUS5732</name>
    <name evidence="3" type="ORF">HKI87_15g79630</name>
</gene>
<dbReference type="Proteomes" id="UP001472866">
    <property type="component" value="Chromosome 15"/>
</dbReference>
<reference evidence="2" key="1">
    <citation type="submission" date="2021-01" db="EMBL/GenBank/DDBJ databases">
        <authorList>
            <person name="Corre E."/>
            <person name="Pelletier E."/>
            <person name="Niang G."/>
            <person name="Scheremetjew M."/>
            <person name="Finn R."/>
            <person name="Kale V."/>
            <person name="Holt S."/>
            <person name="Cochrane G."/>
            <person name="Meng A."/>
            <person name="Brown T."/>
            <person name="Cohen L."/>
        </authorList>
    </citation>
    <scope>NUCLEOTIDE SEQUENCE</scope>
    <source>
        <strain evidence="2">RCC1871</strain>
    </source>
</reference>
<keyword evidence="4" id="KW-1185">Reference proteome</keyword>
<evidence type="ECO:0000313" key="3">
    <source>
        <dbReference type="EMBL" id="WZN66396.1"/>
    </source>
</evidence>
<dbReference type="EMBL" id="CP151515">
    <property type="protein sequence ID" value="WZN66396.1"/>
    <property type="molecule type" value="Genomic_DNA"/>
</dbReference>
<name>A0A7S3CF73_9CHLO</name>
<protein>
    <submittedName>
        <fullName evidence="2">Uncharacterized protein</fullName>
    </submittedName>
</protein>
<feature type="region of interest" description="Disordered" evidence="1">
    <location>
        <begin position="29"/>
        <end position="53"/>
    </location>
</feature>